<dbReference type="Gene3D" id="3.40.605.10">
    <property type="entry name" value="Aldehyde Dehydrogenase, Chain A, domain 1"/>
    <property type="match status" value="1"/>
</dbReference>
<dbReference type="PROSITE" id="PS00687">
    <property type="entry name" value="ALDEHYDE_DEHYDR_GLU"/>
    <property type="match status" value="1"/>
</dbReference>
<dbReference type="PANTHER" id="PTHR43353">
    <property type="entry name" value="SUCCINATE-SEMIALDEHYDE DEHYDROGENASE, MITOCHONDRIAL"/>
    <property type="match status" value="1"/>
</dbReference>
<dbReference type="Gene3D" id="3.40.309.10">
    <property type="entry name" value="Aldehyde Dehydrogenase, Chain A, domain 2"/>
    <property type="match status" value="1"/>
</dbReference>
<dbReference type="Pfam" id="PF11951">
    <property type="entry name" value="Fungal_trans_2"/>
    <property type="match status" value="2"/>
</dbReference>
<gene>
    <name evidence="6" type="primary">UGA2_2</name>
    <name evidence="6" type="ORF">SLS58_009457</name>
</gene>
<evidence type="ECO:0000256" key="1">
    <source>
        <dbReference type="ARBA" id="ARBA00023002"/>
    </source>
</evidence>
<feature type="active site" evidence="2">
    <location>
        <position position="551"/>
    </location>
</feature>
<feature type="compositionally biased region" description="Acidic residues" evidence="4">
    <location>
        <begin position="389"/>
        <end position="400"/>
    </location>
</feature>
<dbReference type="InterPro" id="IPR029510">
    <property type="entry name" value="Ald_DH_CS_GLU"/>
</dbReference>
<dbReference type="InterPro" id="IPR015590">
    <property type="entry name" value="Aldehyde_DH_dom"/>
</dbReference>
<evidence type="ECO:0000256" key="3">
    <source>
        <dbReference type="RuleBase" id="RU003345"/>
    </source>
</evidence>
<dbReference type="InterPro" id="IPR050740">
    <property type="entry name" value="Aldehyde_DH_Superfamily"/>
</dbReference>
<dbReference type="InterPro" id="IPR016163">
    <property type="entry name" value="Ald_DH_C"/>
</dbReference>
<dbReference type="InterPro" id="IPR016161">
    <property type="entry name" value="Ald_DH/histidinol_DH"/>
</dbReference>
<dbReference type="PANTHER" id="PTHR43353:SF11">
    <property type="entry name" value="SUCCINATE SEMIALDEHYDE DEHYDROGENASE (EUROFUNG)"/>
    <property type="match status" value="1"/>
</dbReference>
<evidence type="ECO:0000256" key="2">
    <source>
        <dbReference type="PROSITE-ProRule" id="PRU10007"/>
    </source>
</evidence>
<dbReference type="InterPro" id="IPR021858">
    <property type="entry name" value="Fun_TF"/>
</dbReference>
<organism evidence="6 7">
    <name type="scientific">Diplodia intermedia</name>
    <dbReference type="NCBI Taxonomy" id="856260"/>
    <lineage>
        <taxon>Eukaryota</taxon>
        <taxon>Fungi</taxon>
        <taxon>Dikarya</taxon>
        <taxon>Ascomycota</taxon>
        <taxon>Pezizomycotina</taxon>
        <taxon>Dothideomycetes</taxon>
        <taxon>Dothideomycetes incertae sedis</taxon>
        <taxon>Botryosphaeriales</taxon>
        <taxon>Botryosphaeriaceae</taxon>
        <taxon>Diplodia</taxon>
    </lineage>
</organism>
<comment type="similarity">
    <text evidence="3">Belongs to the aldehyde dehydrogenase family.</text>
</comment>
<dbReference type="EMBL" id="JAKEKT020000093">
    <property type="protein sequence ID" value="KAL1637018.1"/>
    <property type="molecule type" value="Genomic_DNA"/>
</dbReference>
<evidence type="ECO:0000259" key="5">
    <source>
        <dbReference type="Pfam" id="PF00171"/>
    </source>
</evidence>
<dbReference type="Pfam" id="PF00171">
    <property type="entry name" value="Aldedh"/>
    <property type="match status" value="1"/>
</dbReference>
<feature type="compositionally biased region" description="Basic and acidic residues" evidence="4">
    <location>
        <begin position="473"/>
        <end position="485"/>
    </location>
</feature>
<feature type="region of interest" description="Disordered" evidence="4">
    <location>
        <begin position="385"/>
        <end position="414"/>
    </location>
</feature>
<keyword evidence="7" id="KW-1185">Reference proteome</keyword>
<proteinExistence type="inferred from homology"/>
<comment type="caution">
    <text evidence="6">The sequence shown here is derived from an EMBL/GenBank/DDBJ whole genome shotgun (WGS) entry which is preliminary data.</text>
</comment>
<evidence type="ECO:0000313" key="6">
    <source>
        <dbReference type="EMBL" id="KAL1637018.1"/>
    </source>
</evidence>
<keyword evidence="1 3" id="KW-0560">Oxidoreductase</keyword>
<accession>A0ABR3TBT0</accession>
<feature type="region of interest" description="Disordered" evidence="4">
    <location>
        <begin position="473"/>
        <end position="493"/>
    </location>
</feature>
<evidence type="ECO:0000256" key="4">
    <source>
        <dbReference type="SAM" id="MobiDB-lite"/>
    </source>
</evidence>
<dbReference type="SUPFAM" id="SSF53720">
    <property type="entry name" value="ALDH-like"/>
    <property type="match status" value="1"/>
</dbReference>
<feature type="domain" description="Aldehyde dehydrogenase" evidence="5">
    <location>
        <begin position="507"/>
        <end position="621"/>
    </location>
</feature>
<protein>
    <submittedName>
        <fullName evidence="6">Succinate semialdehyde dehydrogenase NADP+ linked</fullName>
    </submittedName>
</protein>
<dbReference type="InterPro" id="IPR016162">
    <property type="entry name" value="Ald_DH_N"/>
</dbReference>
<name>A0ABR3TBT0_9PEZI</name>
<reference evidence="6 7" key="1">
    <citation type="journal article" date="2023" name="Plant Dis.">
        <title>First Report of Diplodia intermedia Causing Canker and Dieback Diseases on Apple Trees in Canada.</title>
        <authorList>
            <person name="Ellouze W."/>
            <person name="Ilyukhin E."/>
            <person name="Sulman M."/>
            <person name="Ali S."/>
        </authorList>
    </citation>
    <scope>NUCLEOTIDE SEQUENCE [LARGE SCALE GENOMIC DNA]</scope>
    <source>
        <strain evidence="6 7">M45-28</strain>
    </source>
</reference>
<sequence length="628" mass="69369">MDATVGPCSRVEKERLVMSDDLRTSMRRTPADRVIAKLDGQSQQLELSERTDAVVHGPFAVFKLPPPTSPGTLPEANEENRFLSEFLPDIDMIPEVVDFGDEQFVAALSAIDQMFDPEQQPYPDEIEQCDNGLSTSWNPTGSFLTPYLNPYPESMAHQDASLLLNHYKNRVIRLLSPLKYQRKTPWDILQLPCAMTTLAEITMGYRTNHARASVFYGVMSISAFNLSASSTSTAKAHWNGVASSYRLQAHESLKASLEHEMSAQKKAKYKEMLMAILCMVTISPPLHANDTAADDDDEDPLAREKSFALGVHDLHLAIPGDFAAHTLYPAVYGLPESLMQLISQTTRLGNERDAIITNNPDPNPATTTTTRFFRRARTVERAILRLQRDDDDDDDDDDDGVGGQQAEDGAVDPAAVASNRRALAHLRRALRSALVVYFYRRVRDDDVDADASAVLRAGVERTIEHLEAVQREDELEQAARGKEGEGGIEPHIPSASASMLDVVTALENTPEIGRVLCEAPEERKMSFTGSTRVGKLLMRQCSESLKKLSLELGGNAPFVAFDDADLDTAVSGLVASKFKWSSQTCVCGNRIYVQSGIHDAFVSRLREVVGKFRVGSGFDDTITHHQSK</sequence>
<evidence type="ECO:0000313" key="7">
    <source>
        <dbReference type="Proteomes" id="UP001521184"/>
    </source>
</evidence>
<dbReference type="Proteomes" id="UP001521184">
    <property type="component" value="Unassembled WGS sequence"/>
</dbReference>